<comment type="caution">
    <text evidence="1">The sequence shown here is derived from an EMBL/GenBank/DDBJ whole genome shotgun (WGS) entry which is preliminary data.</text>
</comment>
<evidence type="ECO:0000313" key="1">
    <source>
        <dbReference type="EMBL" id="GFY31078.1"/>
    </source>
</evidence>
<gene>
    <name evidence="1" type="ORF">TNCV_4359851</name>
</gene>
<proteinExistence type="predicted"/>
<evidence type="ECO:0000313" key="2">
    <source>
        <dbReference type="Proteomes" id="UP000887159"/>
    </source>
</evidence>
<protein>
    <submittedName>
        <fullName evidence="1">Uncharacterized protein</fullName>
    </submittedName>
</protein>
<reference evidence="1" key="1">
    <citation type="submission" date="2020-08" db="EMBL/GenBank/DDBJ databases">
        <title>Multicomponent nature underlies the extraordinary mechanical properties of spider dragline silk.</title>
        <authorList>
            <person name="Kono N."/>
            <person name="Nakamura H."/>
            <person name="Mori M."/>
            <person name="Yoshida Y."/>
            <person name="Ohtoshi R."/>
            <person name="Malay A.D."/>
            <person name="Moran D.A.P."/>
            <person name="Tomita M."/>
            <person name="Numata K."/>
            <person name="Arakawa K."/>
        </authorList>
    </citation>
    <scope>NUCLEOTIDE SEQUENCE</scope>
</reference>
<dbReference type="AlphaFoldDB" id="A0A8X6WA30"/>
<dbReference type="EMBL" id="BMAU01021396">
    <property type="protein sequence ID" value="GFY31078.1"/>
    <property type="molecule type" value="Genomic_DNA"/>
</dbReference>
<dbReference type="Proteomes" id="UP000887159">
    <property type="component" value="Unassembled WGS sequence"/>
</dbReference>
<sequence>MLCLIIWRRQHYEPFGEKCSWLRRKSLIDGEINDPSPNGEANGELLNPLQVISGRRDKGRKAYTKFIHYLSKSIRTPSGMDLERPEAHISMMSSPFCMDDSLHMFGKTFHQFLMVTIGIAFQASITAEVSVCSEDGRFGWLRNKHSNSS</sequence>
<name>A0A8X6WA30_TRICX</name>
<organism evidence="1 2">
    <name type="scientific">Trichonephila clavipes</name>
    <name type="common">Golden silk orbweaver</name>
    <name type="synonym">Nephila clavipes</name>
    <dbReference type="NCBI Taxonomy" id="2585209"/>
    <lineage>
        <taxon>Eukaryota</taxon>
        <taxon>Metazoa</taxon>
        <taxon>Ecdysozoa</taxon>
        <taxon>Arthropoda</taxon>
        <taxon>Chelicerata</taxon>
        <taxon>Arachnida</taxon>
        <taxon>Araneae</taxon>
        <taxon>Araneomorphae</taxon>
        <taxon>Entelegynae</taxon>
        <taxon>Araneoidea</taxon>
        <taxon>Nephilidae</taxon>
        <taxon>Trichonephila</taxon>
    </lineage>
</organism>
<keyword evidence="2" id="KW-1185">Reference proteome</keyword>
<accession>A0A8X6WA30</accession>